<sequence length="454" mass="50194">MARGYVGRPGLTAERFVACPFGGGRMYRTGDVARWDDGELVYVGRADEQVKIRGMRIEPGEVQAVIAACELVSEAAVVAREDSPGDKRLVAYLVPAARPIDVEEVRRFAGERLPEFMVPSALVALGELPLTVNGKLDRNALPAPEYATGQGRKPATPQEEVLCSVFAQVLGLERVGVDDDFFALGGHSLLAVRLVSRIRAVLDVEVEIRVLFEAPTVRGLAERLAEADEARPALTARVRPERVPLSFAQRRLWFIQQLEGPTATYNIPVTLRLAGEVDRDALGTALRDVIDRHEVLRTVFPAADGEPYQRILSMDELDWELSVVEVAPEELQEAVRRAETYAFDLACEVPIRAWLFVAGSEQALVVVTHHIAADGWSMGPLARDVSVAYEARRAGRTPAWQPLPVQYADYALWQRELLGERDDPGSVLAKQIGFWREVLDGVPEELVLPVDRPR</sequence>
<dbReference type="Gene3D" id="3.40.50.12780">
    <property type="entry name" value="N-terminal domain of ligase-like"/>
    <property type="match status" value="1"/>
</dbReference>
<dbReference type="InterPro" id="IPR009081">
    <property type="entry name" value="PP-bd_ACP"/>
</dbReference>
<dbReference type="InterPro" id="IPR020806">
    <property type="entry name" value="PKS_PP-bd"/>
</dbReference>
<evidence type="ECO:0000259" key="4">
    <source>
        <dbReference type="PROSITE" id="PS50075"/>
    </source>
</evidence>
<keyword evidence="2" id="KW-0596">Phosphopantetheine</keyword>
<dbReference type="PANTHER" id="PTHR45527:SF1">
    <property type="entry name" value="FATTY ACID SYNTHASE"/>
    <property type="match status" value="1"/>
</dbReference>
<accession>A0ABV5NSK2</accession>
<comment type="caution">
    <text evidence="5">The sequence shown here is derived from an EMBL/GenBank/DDBJ whole genome shotgun (WGS) entry which is preliminary data.</text>
</comment>
<comment type="cofactor">
    <cofactor evidence="1">
        <name>pantetheine 4'-phosphate</name>
        <dbReference type="ChEBI" id="CHEBI:47942"/>
    </cofactor>
</comment>
<reference evidence="5 6" key="1">
    <citation type="submission" date="2024-09" db="EMBL/GenBank/DDBJ databases">
        <authorList>
            <person name="Sun Q."/>
            <person name="Mori K."/>
        </authorList>
    </citation>
    <scope>NUCLEOTIDE SEQUENCE [LARGE SCALE GENOMIC DNA]</scope>
    <source>
        <strain evidence="5 6">JCM 3324</strain>
    </source>
</reference>
<evidence type="ECO:0000256" key="1">
    <source>
        <dbReference type="ARBA" id="ARBA00001957"/>
    </source>
</evidence>
<feature type="non-terminal residue" evidence="5">
    <location>
        <position position="454"/>
    </location>
</feature>
<name>A0ABV5NSK2_9ACTN</name>
<dbReference type="InterPro" id="IPR023213">
    <property type="entry name" value="CAT-like_dom_sf"/>
</dbReference>
<dbReference type="SUPFAM" id="SSF56801">
    <property type="entry name" value="Acetyl-CoA synthetase-like"/>
    <property type="match status" value="1"/>
</dbReference>
<dbReference type="InterPro" id="IPR045851">
    <property type="entry name" value="AMP-bd_C_sf"/>
</dbReference>
<keyword evidence="6" id="KW-1185">Reference proteome</keyword>
<dbReference type="PROSITE" id="PS50075">
    <property type="entry name" value="CARRIER"/>
    <property type="match status" value="1"/>
</dbReference>
<keyword evidence="3" id="KW-0597">Phosphoprotein</keyword>
<dbReference type="Gene3D" id="3.30.559.10">
    <property type="entry name" value="Chloramphenicol acetyltransferase-like domain"/>
    <property type="match status" value="1"/>
</dbReference>
<evidence type="ECO:0000256" key="2">
    <source>
        <dbReference type="ARBA" id="ARBA00022450"/>
    </source>
</evidence>
<dbReference type="Gene3D" id="3.30.559.30">
    <property type="entry name" value="Nonribosomal peptide synthetase, condensation domain"/>
    <property type="match status" value="1"/>
</dbReference>
<evidence type="ECO:0000313" key="6">
    <source>
        <dbReference type="Proteomes" id="UP001589568"/>
    </source>
</evidence>
<dbReference type="Pfam" id="PF00550">
    <property type="entry name" value="PP-binding"/>
    <property type="match status" value="1"/>
</dbReference>
<dbReference type="Gene3D" id="1.10.1200.10">
    <property type="entry name" value="ACP-like"/>
    <property type="match status" value="1"/>
</dbReference>
<dbReference type="PROSITE" id="PS00012">
    <property type="entry name" value="PHOSPHOPANTETHEINE"/>
    <property type="match status" value="1"/>
</dbReference>
<dbReference type="Pfam" id="PF00668">
    <property type="entry name" value="Condensation"/>
    <property type="match status" value="1"/>
</dbReference>
<organism evidence="5 6">
    <name type="scientific">Nonomuraea salmonea</name>
    <dbReference type="NCBI Taxonomy" id="46181"/>
    <lineage>
        <taxon>Bacteria</taxon>
        <taxon>Bacillati</taxon>
        <taxon>Actinomycetota</taxon>
        <taxon>Actinomycetes</taxon>
        <taxon>Streptosporangiales</taxon>
        <taxon>Streptosporangiaceae</taxon>
        <taxon>Nonomuraea</taxon>
    </lineage>
</organism>
<dbReference type="InterPro" id="IPR042099">
    <property type="entry name" value="ANL_N_sf"/>
</dbReference>
<feature type="domain" description="Carrier" evidence="4">
    <location>
        <begin position="153"/>
        <end position="228"/>
    </location>
</feature>
<evidence type="ECO:0000313" key="5">
    <source>
        <dbReference type="EMBL" id="MFB9473309.1"/>
    </source>
</evidence>
<evidence type="ECO:0000256" key="3">
    <source>
        <dbReference type="ARBA" id="ARBA00022553"/>
    </source>
</evidence>
<dbReference type="Proteomes" id="UP001589568">
    <property type="component" value="Unassembled WGS sequence"/>
</dbReference>
<dbReference type="Pfam" id="PF13193">
    <property type="entry name" value="AMP-binding_C"/>
    <property type="match status" value="1"/>
</dbReference>
<dbReference type="InterPro" id="IPR001242">
    <property type="entry name" value="Condensation_dom"/>
</dbReference>
<dbReference type="PANTHER" id="PTHR45527">
    <property type="entry name" value="NONRIBOSOMAL PEPTIDE SYNTHETASE"/>
    <property type="match status" value="1"/>
</dbReference>
<dbReference type="InterPro" id="IPR006162">
    <property type="entry name" value="Ppantetheine_attach_site"/>
</dbReference>
<protein>
    <submittedName>
        <fullName evidence="5">Condensation domain-containing protein</fullName>
    </submittedName>
</protein>
<dbReference type="InterPro" id="IPR025110">
    <property type="entry name" value="AMP-bd_C"/>
</dbReference>
<dbReference type="SMART" id="SM00823">
    <property type="entry name" value="PKS_PP"/>
    <property type="match status" value="1"/>
</dbReference>
<dbReference type="InterPro" id="IPR036736">
    <property type="entry name" value="ACP-like_sf"/>
</dbReference>
<proteinExistence type="predicted"/>
<dbReference type="RefSeq" id="WP_379484094.1">
    <property type="nucleotide sequence ID" value="NZ_JBHMCF010000030.1"/>
</dbReference>
<dbReference type="SUPFAM" id="SSF52777">
    <property type="entry name" value="CoA-dependent acyltransferases"/>
    <property type="match status" value="1"/>
</dbReference>
<gene>
    <name evidence="5" type="ORF">ACFFR3_27745</name>
</gene>
<dbReference type="Gene3D" id="3.30.300.30">
    <property type="match status" value="1"/>
</dbReference>
<dbReference type="EMBL" id="JBHMCF010000030">
    <property type="protein sequence ID" value="MFB9473309.1"/>
    <property type="molecule type" value="Genomic_DNA"/>
</dbReference>
<dbReference type="SUPFAM" id="SSF47336">
    <property type="entry name" value="ACP-like"/>
    <property type="match status" value="1"/>
</dbReference>